<dbReference type="InterPro" id="IPR039195">
    <property type="entry name" value="ANKRD40"/>
</dbReference>
<dbReference type="InParanoid" id="A0A482WM43"/>
<dbReference type="InterPro" id="IPR002110">
    <property type="entry name" value="Ankyrin_rpt"/>
</dbReference>
<dbReference type="Proteomes" id="UP000291343">
    <property type="component" value="Unassembled WGS sequence"/>
</dbReference>
<reference evidence="3 4" key="1">
    <citation type="journal article" date="2017" name="Gigascience">
        <title>Genome sequence of the small brown planthopper, Laodelphax striatellus.</title>
        <authorList>
            <person name="Zhu J."/>
            <person name="Jiang F."/>
            <person name="Wang X."/>
            <person name="Yang P."/>
            <person name="Bao Y."/>
            <person name="Zhao W."/>
            <person name="Wang W."/>
            <person name="Lu H."/>
            <person name="Wang Q."/>
            <person name="Cui N."/>
            <person name="Li J."/>
            <person name="Chen X."/>
            <person name="Luo L."/>
            <person name="Yu J."/>
            <person name="Kang L."/>
            <person name="Cui F."/>
        </authorList>
    </citation>
    <scope>NUCLEOTIDE SEQUENCE [LARGE SCALE GENOMIC DNA]</scope>
    <source>
        <strain evidence="3">Lst14</strain>
    </source>
</reference>
<keyword evidence="4" id="KW-1185">Reference proteome</keyword>
<keyword evidence="1" id="KW-0040">ANK repeat</keyword>
<dbReference type="STRING" id="195883.A0A482WM43"/>
<dbReference type="PANTHER" id="PTHR24192:SF3">
    <property type="entry name" value="ANKYRIN REPEAT DOMAIN 40"/>
    <property type="match status" value="1"/>
</dbReference>
<dbReference type="EMBL" id="QKKF02030869">
    <property type="protein sequence ID" value="RZF34625.1"/>
    <property type="molecule type" value="Genomic_DNA"/>
</dbReference>
<evidence type="ECO:0000256" key="1">
    <source>
        <dbReference type="PROSITE-ProRule" id="PRU00023"/>
    </source>
</evidence>
<dbReference type="SMART" id="SM00248">
    <property type="entry name" value="ANK"/>
    <property type="match status" value="2"/>
</dbReference>
<dbReference type="Pfam" id="PF12796">
    <property type="entry name" value="Ank_2"/>
    <property type="match status" value="1"/>
</dbReference>
<dbReference type="Gene3D" id="1.25.40.20">
    <property type="entry name" value="Ankyrin repeat-containing domain"/>
    <property type="match status" value="1"/>
</dbReference>
<comment type="caution">
    <text evidence="3">The sequence shown here is derived from an EMBL/GenBank/DDBJ whole genome shotgun (WGS) entry which is preliminary data.</text>
</comment>
<sequence length="292" mass="31641">MDRIKLLEENLREAACIGDIDTVEELLSKGIEPNAKHDINGWTALHWAAKRGHKDIVALLLEHGADMDILTEKGECPLSLATRPEVRQLLGADPGSMIVNQDSSLPITPSYLKNPPLHSKVDAAVYSNGGGSSRRSRQQNHHGGSAVAHDTAVAAPHGGGGSGHSQNQMAHAANGSNDELVLKVRVANSGDPDFMEVELPQNELTYYTLLRVCCEELGITTSQVIRIRKLPDTMIRKDKDVQRLANFQEIELVVAGQHGLAKAGPNGIIFPSGPTANGYQSIHLYKNQTILY</sequence>
<gene>
    <name evidence="3" type="ORF">LSTR_LSTR008650</name>
</gene>
<dbReference type="PROSITE" id="PS50088">
    <property type="entry name" value="ANK_REPEAT"/>
    <property type="match status" value="1"/>
</dbReference>
<protein>
    <submittedName>
        <fullName evidence="3">Uncharacterized protein</fullName>
    </submittedName>
</protein>
<name>A0A482WM43_LAOST</name>
<dbReference type="OrthoDB" id="496981at2759"/>
<evidence type="ECO:0000313" key="3">
    <source>
        <dbReference type="EMBL" id="RZF34625.1"/>
    </source>
</evidence>
<accession>A0A482WM43</accession>
<evidence type="ECO:0000256" key="2">
    <source>
        <dbReference type="SAM" id="MobiDB-lite"/>
    </source>
</evidence>
<dbReference type="PROSITE" id="PS50297">
    <property type="entry name" value="ANK_REP_REGION"/>
    <property type="match status" value="1"/>
</dbReference>
<dbReference type="SUPFAM" id="SSF48403">
    <property type="entry name" value="Ankyrin repeat"/>
    <property type="match status" value="1"/>
</dbReference>
<dbReference type="SMR" id="A0A482WM43"/>
<evidence type="ECO:0000313" key="4">
    <source>
        <dbReference type="Proteomes" id="UP000291343"/>
    </source>
</evidence>
<proteinExistence type="predicted"/>
<dbReference type="PANTHER" id="PTHR24192">
    <property type="entry name" value="ANKYRIN REPEAT DOMAIN 40"/>
    <property type="match status" value="1"/>
</dbReference>
<feature type="region of interest" description="Disordered" evidence="2">
    <location>
        <begin position="152"/>
        <end position="171"/>
    </location>
</feature>
<dbReference type="AlphaFoldDB" id="A0A482WM43"/>
<organism evidence="3 4">
    <name type="scientific">Laodelphax striatellus</name>
    <name type="common">Small brown planthopper</name>
    <name type="synonym">Delphax striatella</name>
    <dbReference type="NCBI Taxonomy" id="195883"/>
    <lineage>
        <taxon>Eukaryota</taxon>
        <taxon>Metazoa</taxon>
        <taxon>Ecdysozoa</taxon>
        <taxon>Arthropoda</taxon>
        <taxon>Hexapoda</taxon>
        <taxon>Insecta</taxon>
        <taxon>Pterygota</taxon>
        <taxon>Neoptera</taxon>
        <taxon>Paraneoptera</taxon>
        <taxon>Hemiptera</taxon>
        <taxon>Auchenorrhyncha</taxon>
        <taxon>Fulgoroidea</taxon>
        <taxon>Delphacidae</taxon>
        <taxon>Criomorphinae</taxon>
        <taxon>Laodelphax</taxon>
    </lineage>
</organism>
<dbReference type="InterPro" id="IPR036770">
    <property type="entry name" value="Ankyrin_rpt-contain_sf"/>
</dbReference>
<feature type="region of interest" description="Disordered" evidence="2">
    <location>
        <begin position="122"/>
        <end position="147"/>
    </location>
</feature>
<feature type="repeat" description="ANK" evidence="1">
    <location>
        <begin position="40"/>
        <end position="72"/>
    </location>
</feature>